<protein>
    <recommendedName>
        <fullName evidence="5">3-phospho-D-glycerate guanylyltransferase</fullName>
        <shortName evidence="5">3PG guanylyltransferase</shortName>
        <ecNumber evidence="5">2.7.7.106</ecNumber>
    </recommendedName>
</protein>
<sequence>MSAAPAPAHALVPVKRLAAAKSRLAPALSPRDRASLQRHMLRHVLAELLAMPELAGVRVISPDPEVHAIAATAGATTQWETPPGGLNEAVREGVAALAAAGARWAMVVPADLPDLDAAEAAEALALARRTGSPVVVPDLARTGTNALVVRAARPPAFQFGEESFARHLAIPGAVPCPLASFARDLDRPADLSAFRAARTLIDEEIF</sequence>
<evidence type="ECO:0000313" key="7">
    <source>
        <dbReference type="Proteomes" id="UP000609531"/>
    </source>
</evidence>
<keyword evidence="2 5" id="KW-0548">Nucleotidyltransferase</keyword>
<dbReference type="InterPro" id="IPR029044">
    <property type="entry name" value="Nucleotide-diphossugar_trans"/>
</dbReference>
<keyword evidence="3 5" id="KW-0547">Nucleotide-binding</keyword>
<dbReference type="GO" id="GO:0005525">
    <property type="term" value="F:GTP binding"/>
    <property type="evidence" value="ECO:0007669"/>
    <property type="project" value="UniProtKB-KW"/>
</dbReference>
<keyword evidence="4 5" id="KW-0342">GTP-binding</keyword>
<evidence type="ECO:0000256" key="4">
    <source>
        <dbReference type="ARBA" id="ARBA00023134"/>
    </source>
</evidence>
<comment type="catalytic activity">
    <reaction evidence="5">
        <text>(2R)-3-phosphoglycerate + GTP + H(+) = 3-[(R)-glyceryl]-diphospho-5'-guanosine + diphosphate</text>
        <dbReference type="Rhea" id="RHEA:63440"/>
        <dbReference type="ChEBI" id="CHEBI:15378"/>
        <dbReference type="ChEBI" id="CHEBI:33019"/>
        <dbReference type="ChEBI" id="CHEBI:37565"/>
        <dbReference type="ChEBI" id="CHEBI:58272"/>
        <dbReference type="ChEBI" id="CHEBI:147306"/>
        <dbReference type="EC" id="2.7.7.106"/>
    </reaction>
</comment>
<dbReference type="EMBL" id="JAEKJA010000010">
    <property type="protein sequence ID" value="MBJ3776618.1"/>
    <property type="molecule type" value="Genomic_DNA"/>
</dbReference>
<evidence type="ECO:0000256" key="5">
    <source>
        <dbReference type="HAMAP-Rule" id="MF_02114"/>
    </source>
</evidence>
<dbReference type="PANTHER" id="PTHR40392:SF1">
    <property type="entry name" value="2-PHOSPHO-L-LACTATE GUANYLYLTRANSFERASE"/>
    <property type="match status" value="1"/>
</dbReference>
<dbReference type="Pfam" id="PF01983">
    <property type="entry name" value="CofC"/>
    <property type="match status" value="1"/>
</dbReference>
<dbReference type="SUPFAM" id="SSF53448">
    <property type="entry name" value="Nucleotide-diphospho-sugar transferases"/>
    <property type="match status" value="1"/>
</dbReference>
<dbReference type="PANTHER" id="PTHR40392">
    <property type="entry name" value="2-PHOSPHO-L-LACTATE GUANYLYLTRANSFERASE"/>
    <property type="match status" value="1"/>
</dbReference>
<evidence type="ECO:0000256" key="1">
    <source>
        <dbReference type="ARBA" id="ARBA00022679"/>
    </source>
</evidence>
<dbReference type="GO" id="GO:0043814">
    <property type="term" value="F:phospholactate guanylyltransferase activity"/>
    <property type="evidence" value="ECO:0007669"/>
    <property type="project" value="InterPro"/>
</dbReference>
<name>A0A934IQ85_9HYPH</name>
<dbReference type="RefSeq" id="WP_198882519.1">
    <property type="nucleotide sequence ID" value="NZ_JAEKJA010000010.1"/>
</dbReference>
<dbReference type="EC" id="2.7.7.106" evidence="5"/>
<dbReference type="Gene3D" id="3.90.550.10">
    <property type="entry name" value="Spore Coat Polysaccharide Biosynthesis Protein SpsA, Chain A"/>
    <property type="match status" value="1"/>
</dbReference>
<keyword evidence="1 5" id="KW-0808">Transferase</keyword>
<comment type="caution">
    <text evidence="6">The sequence shown here is derived from an EMBL/GenBank/DDBJ whole genome shotgun (WGS) entry which is preliminary data.</text>
</comment>
<evidence type="ECO:0000256" key="2">
    <source>
        <dbReference type="ARBA" id="ARBA00022695"/>
    </source>
</evidence>
<dbReference type="AlphaFoldDB" id="A0A934IQ85"/>
<comment type="similarity">
    <text evidence="5">Belongs to the CofC family.</text>
</comment>
<reference evidence="6" key="1">
    <citation type="submission" date="2020-12" db="EMBL/GenBank/DDBJ databases">
        <title>Bacterial taxonomy.</title>
        <authorList>
            <person name="Pan X."/>
        </authorList>
    </citation>
    <scope>NUCLEOTIDE SEQUENCE</scope>
    <source>
        <strain evidence="6">B2012</strain>
    </source>
</reference>
<comment type="pathway">
    <text evidence="5">Cofactor biosynthesis; coenzyme F420 biosynthesis.</text>
</comment>
<evidence type="ECO:0000256" key="3">
    <source>
        <dbReference type="ARBA" id="ARBA00022741"/>
    </source>
</evidence>
<dbReference type="GO" id="GO:0052645">
    <property type="term" value="P:F420-0 metabolic process"/>
    <property type="evidence" value="ECO:0007669"/>
    <property type="project" value="UniProtKB-UniRule"/>
</dbReference>
<organism evidence="6 7">
    <name type="scientific">Acuticoccus mangrovi</name>
    <dbReference type="NCBI Taxonomy" id="2796142"/>
    <lineage>
        <taxon>Bacteria</taxon>
        <taxon>Pseudomonadati</taxon>
        <taxon>Pseudomonadota</taxon>
        <taxon>Alphaproteobacteria</taxon>
        <taxon>Hyphomicrobiales</taxon>
        <taxon>Amorphaceae</taxon>
        <taxon>Acuticoccus</taxon>
    </lineage>
</organism>
<dbReference type="InterPro" id="IPR002835">
    <property type="entry name" value="CofC"/>
</dbReference>
<dbReference type="Proteomes" id="UP000609531">
    <property type="component" value="Unassembled WGS sequence"/>
</dbReference>
<evidence type="ECO:0000313" key="6">
    <source>
        <dbReference type="EMBL" id="MBJ3776618.1"/>
    </source>
</evidence>
<dbReference type="NCBIfam" id="TIGR03552">
    <property type="entry name" value="F420_cofC"/>
    <property type="match status" value="1"/>
</dbReference>
<keyword evidence="7" id="KW-1185">Reference proteome</keyword>
<gene>
    <name evidence="6" type="primary">cofC</name>
    <name evidence="5" type="synonym">fbiD</name>
    <name evidence="6" type="ORF">JCR33_13010</name>
</gene>
<dbReference type="HAMAP" id="MF_02114">
    <property type="entry name" value="CofC"/>
    <property type="match status" value="1"/>
</dbReference>
<accession>A0A934IQ85</accession>
<comment type="function">
    <text evidence="5">Guanylyltransferase that catalyzes the activation of (2R)-3-phosphoglycerate (3PG) as 3-[(R)-glyceryl]-diphospho-5'-guanosine, via the condensation of 3PG with GTP. It is involved in the biosynthesis of a derivative of the hydride carrier cofactor coenzyme F420, 3PG-F420.</text>
</comment>
<proteinExistence type="inferred from homology"/>